<dbReference type="InterPro" id="IPR023346">
    <property type="entry name" value="Lysozyme-like_dom_sf"/>
</dbReference>
<gene>
    <name evidence="4" type="ORF">D3P06_00950</name>
</gene>
<evidence type="ECO:0000259" key="3">
    <source>
        <dbReference type="Pfam" id="PF01464"/>
    </source>
</evidence>
<dbReference type="OrthoDB" id="9801695at2"/>
<proteinExistence type="inferred from homology"/>
<sequence length="254" mass="26730">MRLSRILCASARYGGPRRIAALLLSGLTFAVPPGAGLLAQSLPPATQDARDLHAAHIAEASLRFGIPADWIRAVLTVESAGNIGAISPAGAMGLMQVMPETWAELRLRHRLGNDPFDPRDNILAGTAYLREMFDRYGEIGAMLAAYNAGPGRLDAFLLSGQALPAETRAYVALLAPALGGAPLPGADIAPAARRDWREAPLFAGSIVAVPDAARLHSDDMPDVASTAPETRIDGLAPASAQELFVVRSERDLAP</sequence>
<comment type="similarity">
    <text evidence="2">Belongs to the virb1 family.</text>
</comment>
<evidence type="ECO:0000313" key="5">
    <source>
        <dbReference type="Proteomes" id="UP000285530"/>
    </source>
</evidence>
<reference evidence="4 5" key="1">
    <citation type="submission" date="2018-09" db="EMBL/GenBank/DDBJ databases">
        <title>Paracoccus onubensis nov. sp. a moderate halophilic bacterium isolated from Gruta de las Maravillas (Aracena, Spain).</title>
        <authorList>
            <person name="Jurado V."/>
            <person name="Gutierrez-Patricio S."/>
            <person name="Gonzalez-Pimentel J.L."/>
            <person name="Laiz L."/>
            <person name="Saiz-Jimenez C."/>
        </authorList>
    </citation>
    <scope>NUCLEOTIDE SEQUENCE [LARGE SCALE GENOMIC DNA]</scope>
    <source>
        <strain evidence="4 5">DSM 19484</strain>
    </source>
</reference>
<name>A0A419A2M8_9RHOB</name>
<dbReference type="EMBL" id="QZEV01000002">
    <property type="protein sequence ID" value="RJL07338.1"/>
    <property type="molecule type" value="Genomic_DNA"/>
</dbReference>
<dbReference type="SUPFAM" id="SSF53955">
    <property type="entry name" value="Lysozyme-like"/>
    <property type="match status" value="1"/>
</dbReference>
<dbReference type="InterPro" id="IPR008258">
    <property type="entry name" value="Transglycosylase_SLT_dom_1"/>
</dbReference>
<dbReference type="Pfam" id="PF01464">
    <property type="entry name" value="SLT"/>
    <property type="match status" value="1"/>
</dbReference>
<dbReference type="AlphaFoldDB" id="A0A419A2M8"/>
<dbReference type="PANTHER" id="PTHR37423:SF2">
    <property type="entry name" value="MEMBRANE-BOUND LYTIC MUREIN TRANSGLYCOSYLASE C"/>
    <property type="match status" value="1"/>
</dbReference>
<protein>
    <submittedName>
        <fullName evidence="4">Lytic transglycosylase domain-containing protein</fullName>
    </submittedName>
</protein>
<dbReference type="CDD" id="cd00254">
    <property type="entry name" value="LT-like"/>
    <property type="match status" value="1"/>
</dbReference>
<comment type="similarity">
    <text evidence="1">Belongs to the transglycosylase Slt family.</text>
</comment>
<dbReference type="PANTHER" id="PTHR37423">
    <property type="entry name" value="SOLUBLE LYTIC MUREIN TRANSGLYCOSYLASE-RELATED"/>
    <property type="match status" value="1"/>
</dbReference>
<evidence type="ECO:0000313" key="4">
    <source>
        <dbReference type="EMBL" id="RJL07338.1"/>
    </source>
</evidence>
<feature type="domain" description="Transglycosylase SLT" evidence="3">
    <location>
        <begin position="57"/>
        <end position="154"/>
    </location>
</feature>
<dbReference type="RefSeq" id="WP_119884743.1">
    <property type="nucleotide sequence ID" value="NZ_CP067169.1"/>
</dbReference>
<organism evidence="4 5">
    <name type="scientific">Paracoccus aestuarii</name>
    <dbReference type="NCBI Taxonomy" id="453842"/>
    <lineage>
        <taxon>Bacteria</taxon>
        <taxon>Pseudomonadati</taxon>
        <taxon>Pseudomonadota</taxon>
        <taxon>Alphaproteobacteria</taxon>
        <taxon>Rhodobacterales</taxon>
        <taxon>Paracoccaceae</taxon>
        <taxon>Paracoccus</taxon>
    </lineage>
</organism>
<evidence type="ECO:0000256" key="2">
    <source>
        <dbReference type="ARBA" id="ARBA00009387"/>
    </source>
</evidence>
<keyword evidence="5" id="KW-1185">Reference proteome</keyword>
<dbReference type="Proteomes" id="UP000285530">
    <property type="component" value="Unassembled WGS sequence"/>
</dbReference>
<accession>A0A419A2M8</accession>
<evidence type="ECO:0000256" key="1">
    <source>
        <dbReference type="ARBA" id="ARBA00007734"/>
    </source>
</evidence>
<comment type="caution">
    <text evidence="4">The sequence shown here is derived from an EMBL/GenBank/DDBJ whole genome shotgun (WGS) entry which is preliminary data.</text>
</comment>
<dbReference type="Gene3D" id="1.10.530.10">
    <property type="match status" value="1"/>
</dbReference>